<comment type="subunit">
    <text evidence="3">Homodimer.</text>
</comment>
<keyword evidence="3" id="KW-0346">Stress response</keyword>
<dbReference type="GO" id="GO:0051087">
    <property type="term" value="F:protein-folding chaperone binding"/>
    <property type="evidence" value="ECO:0007669"/>
    <property type="project" value="InterPro"/>
</dbReference>
<name>A0A9D9IA29_9SPIO</name>
<dbReference type="GO" id="GO:0042803">
    <property type="term" value="F:protein homodimerization activity"/>
    <property type="evidence" value="ECO:0007669"/>
    <property type="project" value="InterPro"/>
</dbReference>
<dbReference type="InterPro" id="IPR000740">
    <property type="entry name" value="GrpE"/>
</dbReference>
<dbReference type="PANTHER" id="PTHR21237:SF23">
    <property type="entry name" value="GRPE PROTEIN HOMOLOG, MITOCHONDRIAL"/>
    <property type="match status" value="1"/>
</dbReference>
<protein>
    <recommendedName>
        <fullName evidence="3">Protein GrpE</fullName>
    </recommendedName>
    <alternativeName>
        <fullName evidence="3">HSP-70 cofactor</fullName>
    </alternativeName>
</protein>
<evidence type="ECO:0000256" key="2">
    <source>
        <dbReference type="ARBA" id="ARBA00023186"/>
    </source>
</evidence>
<organism evidence="6 7">
    <name type="scientific">Candidatus Ornithospirochaeta stercoravium</name>
    <dbReference type="NCBI Taxonomy" id="2840897"/>
    <lineage>
        <taxon>Bacteria</taxon>
        <taxon>Pseudomonadati</taxon>
        <taxon>Spirochaetota</taxon>
        <taxon>Spirochaetia</taxon>
        <taxon>Spirochaetales</taxon>
        <taxon>Spirochaetaceae</taxon>
        <taxon>Spirochaetaceae incertae sedis</taxon>
        <taxon>Candidatus Ornithospirochaeta</taxon>
    </lineage>
</organism>
<dbReference type="AlphaFoldDB" id="A0A9D9IA29"/>
<comment type="function">
    <text evidence="3">Participates actively in the response to hyperosmotic and heat shock by preventing the aggregation of stress-denatured proteins, in association with DnaK and GrpE. It is the nucleotide exchange factor for DnaK and may function as a thermosensor. Unfolded proteins bind initially to DnaJ; upon interaction with the DnaJ-bound protein, DnaK hydrolyzes its bound ATP, resulting in the formation of a stable complex. GrpE releases ADP from DnaK; ATP binding to DnaK triggers the release of the substrate protein, thus completing the reaction cycle. Several rounds of ATP-dependent interactions between DnaJ, DnaK and GrpE are required for fully efficient folding.</text>
</comment>
<keyword evidence="2 3" id="KW-0143">Chaperone</keyword>
<evidence type="ECO:0000313" key="6">
    <source>
        <dbReference type="EMBL" id="MBO8468426.1"/>
    </source>
</evidence>
<evidence type="ECO:0000256" key="5">
    <source>
        <dbReference type="SAM" id="MobiDB-lite"/>
    </source>
</evidence>
<evidence type="ECO:0000256" key="3">
    <source>
        <dbReference type="HAMAP-Rule" id="MF_01151"/>
    </source>
</evidence>
<dbReference type="SUPFAM" id="SSF58014">
    <property type="entry name" value="Coiled-coil domain of nucleotide exchange factor GrpE"/>
    <property type="match status" value="1"/>
</dbReference>
<dbReference type="Pfam" id="PF01025">
    <property type="entry name" value="GrpE"/>
    <property type="match status" value="1"/>
</dbReference>
<proteinExistence type="inferred from homology"/>
<dbReference type="HAMAP" id="MF_01151">
    <property type="entry name" value="GrpE"/>
    <property type="match status" value="1"/>
</dbReference>
<reference evidence="6" key="1">
    <citation type="submission" date="2020-10" db="EMBL/GenBank/DDBJ databases">
        <authorList>
            <person name="Gilroy R."/>
        </authorList>
    </citation>
    <scope>NUCLEOTIDE SEQUENCE</scope>
    <source>
        <strain evidence="6">14700</strain>
    </source>
</reference>
<dbReference type="GO" id="GO:0051082">
    <property type="term" value="F:unfolded protein binding"/>
    <property type="evidence" value="ECO:0007669"/>
    <property type="project" value="TreeGrafter"/>
</dbReference>
<dbReference type="GO" id="GO:0006457">
    <property type="term" value="P:protein folding"/>
    <property type="evidence" value="ECO:0007669"/>
    <property type="project" value="InterPro"/>
</dbReference>
<comment type="similarity">
    <text evidence="1 3 4">Belongs to the GrpE family.</text>
</comment>
<dbReference type="Gene3D" id="2.30.22.10">
    <property type="entry name" value="Head domain of nucleotide exchange factor GrpE"/>
    <property type="match status" value="1"/>
</dbReference>
<feature type="compositionally biased region" description="Basic and acidic residues" evidence="5">
    <location>
        <begin position="1"/>
        <end position="23"/>
    </location>
</feature>
<dbReference type="PANTHER" id="PTHR21237">
    <property type="entry name" value="GRPE PROTEIN"/>
    <property type="match status" value="1"/>
</dbReference>
<dbReference type="SUPFAM" id="SSF51064">
    <property type="entry name" value="Head domain of nucleotide exchange factor GrpE"/>
    <property type="match status" value="1"/>
</dbReference>
<gene>
    <name evidence="3" type="primary">grpE</name>
    <name evidence="6" type="ORF">IAA72_01395</name>
</gene>
<dbReference type="PRINTS" id="PR00773">
    <property type="entry name" value="GRPEPROTEIN"/>
</dbReference>
<accession>A0A9D9IA29</accession>
<dbReference type="GO" id="GO:0000774">
    <property type="term" value="F:adenyl-nucleotide exchange factor activity"/>
    <property type="evidence" value="ECO:0007669"/>
    <property type="project" value="InterPro"/>
</dbReference>
<comment type="subcellular location">
    <subcellularLocation>
        <location evidence="3">Cytoplasm</location>
    </subcellularLocation>
</comment>
<dbReference type="Gene3D" id="3.90.20.20">
    <property type="match status" value="1"/>
</dbReference>
<evidence type="ECO:0000256" key="4">
    <source>
        <dbReference type="RuleBase" id="RU004478"/>
    </source>
</evidence>
<evidence type="ECO:0000313" key="7">
    <source>
        <dbReference type="Proteomes" id="UP000810292"/>
    </source>
</evidence>
<feature type="region of interest" description="Disordered" evidence="5">
    <location>
        <begin position="1"/>
        <end position="34"/>
    </location>
</feature>
<evidence type="ECO:0000256" key="1">
    <source>
        <dbReference type="ARBA" id="ARBA00009054"/>
    </source>
</evidence>
<dbReference type="InterPro" id="IPR009012">
    <property type="entry name" value="GrpE_head"/>
</dbReference>
<dbReference type="CDD" id="cd00446">
    <property type="entry name" value="GrpE"/>
    <property type="match status" value="1"/>
</dbReference>
<keyword evidence="3" id="KW-0963">Cytoplasm</keyword>
<dbReference type="GO" id="GO:0005737">
    <property type="term" value="C:cytoplasm"/>
    <property type="evidence" value="ECO:0007669"/>
    <property type="project" value="UniProtKB-SubCell"/>
</dbReference>
<dbReference type="EMBL" id="JADIMF010000019">
    <property type="protein sequence ID" value="MBO8468426.1"/>
    <property type="molecule type" value="Genomic_DNA"/>
</dbReference>
<dbReference type="InterPro" id="IPR013805">
    <property type="entry name" value="GrpE_CC"/>
</dbReference>
<sequence length="194" mass="21931">MAEEEKKENIEEEKAAAEEKAEETAQTAEGEDKDAQIAALNSKIKELAEELLSVKDKALRDAAEMENYKKRLRADKESAVKFANEALIKDLLDPLDNFSRAIEAAEQTKDFDKMREGVVMVEDQIHSILKNNWGLEVYSPEGEEFNPSDMEACMMKEMDGIDKDTVLQVFMKGYKLHGKVIREAKVMVGKPKSN</sequence>
<comment type="caution">
    <text evidence="6">The sequence shown here is derived from an EMBL/GenBank/DDBJ whole genome shotgun (WGS) entry which is preliminary data.</text>
</comment>
<dbReference type="Proteomes" id="UP000810292">
    <property type="component" value="Unassembled WGS sequence"/>
</dbReference>
<reference evidence="6" key="2">
    <citation type="journal article" date="2021" name="PeerJ">
        <title>Extensive microbial diversity within the chicken gut microbiome revealed by metagenomics and culture.</title>
        <authorList>
            <person name="Gilroy R."/>
            <person name="Ravi A."/>
            <person name="Getino M."/>
            <person name="Pursley I."/>
            <person name="Horton D.L."/>
            <person name="Alikhan N.F."/>
            <person name="Baker D."/>
            <person name="Gharbi K."/>
            <person name="Hall N."/>
            <person name="Watson M."/>
            <person name="Adriaenssens E.M."/>
            <person name="Foster-Nyarko E."/>
            <person name="Jarju S."/>
            <person name="Secka A."/>
            <person name="Antonio M."/>
            <person name="Oren A."/>
            <person name="Chaudhuri R.R."/>
            <person name="La Ragione R."/>
            <person name="Hildebrand F."/>
            <person name="Pallen M.J."/>
        </authorList>
    </citation>
    <scope>NUCLEOTIDE SEQUENCE</scope>
    <source>
        <strain evidence="6">14700</strain>
    </source>
</reference>